<keyword evidence="1" id="KW-1133">Transmembrane helix</keyword>
<reference evidence="3" key="1">
    <citation type="submission" date="2014-03" db="EMBL/GenBank/DDBJ databases">
        <authorList>
            <person name="Aksoy S."/>
            <person name="Warren W."/>
            <person name="Wilson R.K."/>
        </authorList>
    </citation>
    <scope>NUCLEOTIDE SEQUENCE [LARGE SCALE GENOMIC DNA]</scope>
    <source>
        <strain evidence="3">IAEA</strain>
    </source>
</reference>
<reference evidence="2" key="2">
    <citation type="submission" date="2020-05" db="UniProtKB">
        <authorList>
            <consortium name="EnsemblMetazoa"/>
        </authorList>
    </citation>
    <scope>IDENTIFICATION</scope>
    <source>
        <strain evidence="2">IAEA</strain>
    </source>
</reference>
<keyword evidence="1" id="KW-0812">Transmembrane</keyword>
<name>A0A1A9WCP1_9MUSC</name>
<evidence type="ECO:0000256" key="1">
    <source>
        <dbReference type="SAM" id="Phobius"/>
    </source>
</evidence>
<evidence type="ECO:0000313" key="3">
    <source>
        <dbReference type="Proteomes" id="UP000091820"/>
    </source>
</evidence>
<evidence type="ECO:0000313" key="2">
    <source>
        <dbReference type="EnsemblMetazoa" id="GBRI014676-PA"/>
    </source>
</evidence>
<dbReference type="Proteomes" id="UP000091820">
    <property type="component" value="Unassembled WGS sequence"/>
</dbReference>
<sequence>MFGSMRLRGFLASINLGFSFVTTMVGSVVICNVALVAIAVAATSNGTLGLVRKRSSSLRFSSNFSSCKFPVLLSVLYGNTSMSALILSARLVSPAFKLFSISSHNITDNINKSNSPLRVSYAIKDSTHVGNVLKTNEALMLWP</sequence>
<proteinExistence type="predicted"/>
<protein>
    <submittedName>
        <fullName evidence="2">Uncharacterized protein</fullName>
    </submittedName>
</protein>
<keyword evidence="1" id="KW-0472">Membrane</keyword>
<dbReference type="EnsemblMetazoa" id="GBRI014676-RA">
    <property type="protein sequence ID" value="GBRI014676-PA"/>
    <property type="gene ID" value="GBRI014676"/>
</dbReference>
<dbReference type="AlphaFoldDB" id="A0A1A9WCP1"/>
<accession>A0A1A9WCP1</accession>
<dbReference type="VEuPathDB" id="VectorBase:GBRI014676"/>
<feature type="transmembrane region" description="Helical" evidence="1">
    <location>
        <begin position="20"/>
        <end position="48"/>
    </location>
</feature>
<keyword evidence="3" id="KW-1185">Reference proteome</keyword>
<organism evidence="2 3">
    <name type="scientific">Glossina brevipalpis</name>
    <dbReference type="NCBI Taxonomy" id="37001"/>
    <lineage>
        <taxon>Eukaryota</taxon>
        <taxon>Metazoa</taxon>
        <taxon>Ecdysozoa</taxon>
        <taxon>Arthropoda</taxon>
        <taxon>Hexapoda</taxon>
        <taxon>Insecta</taxon>
        <taxon>Pterygota</taxon>
        <taxon>Neoptera</taxon>
        <taxon>Endopterygota</taxon>
        <taxon>Diptera</taxon>
        <taxon>Brachycera</taxon>
        <taxon>Muscomorpha</taxon>
        <taxon>Hippoboscoidea</taxon>
        <taxon>Glossinidae</taxon>
        <taxon>Glossina</taxon>
    </lineage>
</organism>